<protein>
    <submittedName>
        <fullName evidence="2">DUF4112 domain-containing protein</fullName>
    </submittedName>
</protein>
<dbReference type="InterPro" id="IPR025187">
    <property type="entry name" value="DUF4112"/>
</dbReference>
<feature type="transmembrane region" description="Helical" evidence="1">
    <location>
        <begin position="73"/>
        <end position="93"/>
    </location>
</feature>
<comment type="caution">
    <text evidence="2">The sequence shown here is derived from an EMBL/GenBank/DDBJ whole genome shotgun (WGS) entry which is preliminary data.</text>
</comment>
<dbReference type="RefSeq" id="WP_345208440.1">
    <property type="nucleotide sequence ID" value="NZ_BAABGM010000025.1"/>
</dbReference>
<feature type="transmembrane region" description="Helical" evidence="1">
    <location>
        <begin position="127"/>
        <end position="154"/>
    </location>
</feature>
<accession>A0ABP8KQR4</accession>
<evidence type="ECO:0000313" key="2">
    <source>
        <dbReference type="EMBL" id="GAA4412977.1"/>
    </source>
</evidence>
<sequence length="159" mass="16578">MGQPIPPSRSNLRASHRLAVLLDDLVRIPGTKQGVGLDALLGLVPGFGDLIGSGISGAIMFDAVRARVPVPVLAQMAWNLLLDAALGLVPLVGDVVDVAHRANVRNYRLLEKAVAANPNPSPPTVGYVVAALALTVLPLLATVAMGVLTLVLLFRWVTG</sequence>
<proteinExistence type="predicted"/>
<name>A0ABP8KQR4_9MICO</name>
<evidence type="ECO:0000313" key="3">
    <source>
        <dbReference type="Proteomes" id="UP001500945"/>
    </source>
</evidence>
<evidence type="ECO:0000256" key="1">
    <source>
        <dbReference type="SAM" id="Phobius"/>
    </source>
</evidence>
<organism evidence="2 3">
    <name type="scientific">Fodinibacter luteus</name>
    <dbReference type="NCBI Taxonomy" id="552064"/>
    <lineage>
        <taxon>Bacteria</taxon>
        <taxon>Bacillati</taxon>
        <taxon>Actinomycetota</taxon>
        <taxon>Actinomycetes</taxon>
        <taxon>Micrococcales</taxon>
        <taxon>Intrasporangiaceae</taxon>
        <taxon>Fodinibacter (ex Wang et al. 2009)</taxon>
    </lineage>
</organism>
<feature type="transmembrane region" description="Helical" evidence="1">
    <location>
        <begin position="39"/>
        <end position="61"/>
    </location>
</feature>
<keyword evidence="1" id="KW-1133">Transmembrane helix</keyword>
<dbReference type="Proteomes" id="UP001500945">
    <property type="component" value="Unassembled WGS sequence"/>
</dbReference>
<reference evidence="3" key="1">
    <citation type="journal article" date="2019" name="Int. J. Syst. Evol. Microbiol.">
        <title>The Global Catalogue of Microorganisms (GCM) 10K type strain sequencing project: providing services to taxonomists for standard genome sequencing and annotation.</title>
        <authorList>
            <consortium name="The Broad Institute Genomics Platform"/>
            <consortium name="The Broad Institute Genome Sequencing Center for Infectious Disease"/>
            <person name="Wu L."/>
            <person name="Ma J."/>
        </authorList>
    </citation>
    <scope>NUCLEOTIDE SEQUENCE [LARGE SCALE GENOMIC DNA]</scope>
    <source>
        <strain evidence="3">JCM 17809</strain>
    </source>
</reference>
<dbReference type="PANTHER" id="PTHR35519">
    <property type="entry name" value="MEMBRANE PROTEINS"/>
    <property type="match status" value="1"/>
</dbReference>
<gene>
    <name evidence="2" type="ORF">GCM10023168_35420</name>
</gene>
<dbReference type="EMBL" id="BAABGM010000025">
    <property type="protein sequence ID" value="GAA4412977.1"/>
    <property type="molecule type" value="Genomic_DNA"/>
</dbReference>
<dbReference type="PANTHER" id="PTHR35519:SF2">
    <property type="entry name" value="PH DOMAIN PROTEIN"/>
    <property type="match status" value="1"/>
</dbReference>
<keyword evidence="1" id="KW-0812">Transmembrane</keyword>
<keyword evidence="3" id="KW-1185">Reference proteome</keyword>
<keyword evidence="1" id="KW-0472">Membrane</keyword>
<dbReference type="Pfam" id="PF13430">
    <property type="entry name" value="DUF4112"/>
    <property type="match status" value="1"/>
</dbReference>